<organism evidence="1 2">
    <name type="scientific">Desulforamulus ferrireducens</name>
    <dbReference type="NCBI Taxonomy" id="1833852"/>
    <lineage>
        <taxon>Bacteria</taxon>
        <taxon>Bacillati</taxon>
        <taxon>Bacillota</taxon>
        <taxon>Clostridia</taxon>
        <taxon>Eubacteriales</taxon>
        <taxon>Peptococcaceae</taxon>
        <taxon>Desulforamulus</taxon>
    </lineage>
</organism>
<dbReference type="STRING" id="1833852.B0537_15415"/>
<dbReference type="EMBL" id="CP019698">
    <property type="protein sequence ID" value="AQS60334.1"/>
    <property type="molecule type" value="Genomic_DNA"/>
</dbReference>
<dbReference type="KEGG" id="dfg:B0537_15415"/>
<reference evidence="1 2" key="1">
    <citation type="journal article" date="2016" name="Int. J. Syst. Evol. Microbiol.">
        <title>Desulfotomaculum ferrireducens sp. nov., a moderately thermophilic sulfate-reducing and dissimilatory Fe(III)-reducing bacterium isolated from compost.</title>
        <authorList>
            <person name="Yang G."/>
            <person name="Guo J."/>
            <person name="Zhuang L."/>
            <person name="Yuan Y."/>
            <person name="Zhou S."/>
        </authorList>
    </citation>
    <scope>NUCLEOTIDE SEQUENCE [LARGE SCALE GENOMIC DNA]</scope>
    <source>
        <strain evidence="1 2">GSS09</strain>
    </source>
</reference>
<dbReference type="RefSeq" id="WP_077715368.1">
    <property type="nucleotide sequence ID" value="NZ_CP019698.1"/>
</dbReference>
<evidence type="ECO:0008006" key="3">
    <source>
        <dbReference type="Google" id="ProtNLM"/>
    </source>
</evidence>
<keyword evidence="2" id="KW-1185">Reference proteome</keyword>
<proteinExistence type="predicted"/>
<dbReference type="AlphaFoldDB" id="A0A1S6IZZ6"/>
<dbReference type="InterPro" id="IPR022453">
    <property type="entry name" value="Znf_MqsA-type"/>
</dbReference>
<dbReference type="NCBIfam" id="TIGR03831">
    <property type="entry name" value="YgiT_finger"/>
    <property type="match status" value="1"/>
</dbReference>
<gene>
    <name evidence="1" type="ORF">B0537_15415</name>
</gene>
<name>A0A1S6IZZ6_9FIRM</name>
<sequence length="68" mass="7475">MSSKCPQCEGEIKAKEITAKYSEGQQSSHIPMKVMECQQCGEQYLEVELIKMLLNKTVGNGPSTGLPN</sequence>
<protein>
    <recommendedName>
        <fullName evidence="3">YgiT-type zinc finger protein</fullName>
    </recommendedName>
</protein>
<evidence type="ECO:0000313" key="1">
    <source>
        <dbReference type="EMBL" id="AQS60334.1"/>
    </source>
</evidence>
<accession>A0A1S6IZZ6</accession>
<dbReference type="OrthoDB" id="2857559at2"/>
<evidence type="ECO:0000313" key="2">
    <source>
        <dbReference type="Proteomes" id="UP000189464"/>
    </source>
</evidence>
<dbReference type="Proteomes" id="UP000189464">
    <property type="component" value="Chromosome"/>
</dbReference>